<evidence type="ECO:0000313" key="2">
    <source>
        <dbReference type="Proteomes" id="UP001230339"/>
    </source>
</evidence>
<evidence type="ECO:0008006" key="3">
    <source>
        <dbReference type="Google" id="ProtNLM"/>
    </source>
</evidence>
<organism evidence="1 2">
    <name type="scientific">Pseudomonas hefeiensis</name>
    <dbReference type="NCBI Taxonomy" id="2738125"/>
    <lineage>
        <taxon>Bacteria</taxon>
        <taxon>Pseudomonadati</taxon>
        <taxon>Pseudomonadota</taxon>
        <taxon>Gammaproteobacteria</taxon>
        <taxon>Pseudomonadales</taxon>
        <taxon>Pseudomonadaceae</taxon>
        <taxon>Pseudomonas</taxon>
    </lineage>
</organism>
<protein>
    <recommendedName>
        <fullName evidence="3">YkgJ family cysteine cluster protein</fullName>
    </recommendedName>
</protein>
<dbReference type="Proteomes" id="UP001230339">
    <property type="component" value="Chromosome"/>
</dbReference>
<evidence type="ECO:0000313" key="1">
    <source>
        <dbReference type="EMBL" id="WLH15403.1"/>
    </source>
</evidence>
<accession>A0ABY9GJR3</accession>
<gene>
    <name evidence="1" type="ORF">PSH57_03770</name>
</gene>
<name>A0ABY9GJR3_9PSED</name>
<proteinExistence type="predicted"/>
<reference evidence="1 2" key="1">
    <citation type="submission" date="2023-02" db="EMBL/GenBank/DDBJ databases">
        <title>Evolution of Hrp T3SS in non-pathogenic Pseudomonas fluorescens.</title>
        <authorList>
            <person name="Liao K."/>
            <person name="Wei H."/>
            <person name="Gu Y."/>
        </authorList>
    </citation>
    <scope>NUCLEOTIDE SEQUENCE [LARGE SCALE GENOMIC DNA]</scope>
    <source>
        <strain evidence="1 2">FP205</strain>
    </source>
</reference>
<sequence length="28" mass="3223">MCRHYNDADKHCLIYATRPDICQGNGRA</sequence>
<keyword evidence="2" id="KW-1185">Reference proteome</keyword>
<dbReference type="EMBL" id="CP117449">
    <property type="protein sequence ID" value="WLH15403.1"/>
    <property type="molecule type" value="Genomic_DNA"/>
</dbReference>